<name>A0A0S2SGP6_9GAMM</name>
<dbReference type="EMBL" id="CP013067">
    <property type="protein sequence ID" value="ALP40794.1"/>
    <property type="molecule type" value="Genomic_DNA"/>
</dbReference>
<gene>
    <name evidence="1" type="ORF">WL1483_1375</name>
</gene>
<accession>A0A0S2SGP6</accession>
<proteinExistence type="predicted"/>
<dbReference type="AlphaFoldDB" id="A0A0S2SGP6"/>
<organism evidence="1 2">
    <name type="scientific">Aeromonas schubertii</name>
    <dbReference type="NCBI Taxonomy" id="652"/>
    <lineage>
        <taxon>Bacteria</taxon>
        <taxon>Pseudomonadati</taxon>
        <taxon>Pseudomonadota</taxon>
        <taxon>Gammaproteobacteria</taxon>
        <taxon>Aeromonadales</taxon>
        <taxon>Aeromonadaceae</taxon>
        <taxon>Aeromonas</taxon>
    </lineage>
</organism>
<evidence type="ECO:0000313" key="1">
    <source>
        <dbReference type="EMBL" id="ALP40794.1"/>
    </source>
</evidence>
<reference evidence="2" key="1">
    <citation type="submission" date="2015-10" db="EMBL/GenBank/DDBJ databases">
        <title>Complete Genome Sequence of Aeromonas schubertii strain WL1483.</title>
        <authorList>
            <person name="Liu L."/>
        </authorList>
    </citation>
    <scope>NUCLEOTIDE SEQUENCE [LARGE SCALE GENOMIC DNA]</scope>
    <source>
        <strain evidence="2">WL1483</strain>
    </source>
</reference>
<reference evidence="1 2" key="2">
    <citation type="journal article" date="2016" name="Genome Announc.">
        <title>Complete Genome Sequence of the Highly Virulent Aeromonas schubertii Strain WL1483, Isolated from Diseased Snakehead Fish (Channa argus) in China.</title>
        <authorList>
            <person name="Liu L."/>
            <person name="Li N."/>
            <person name="Zhang D."/>
            <person name="Fu X."/>
            <person name="Shi C."/>
            <person name="Lin Q."/>
            <person name="Hao G."/>
        </authorList>
    </citation>
    <scope>NUCLEOTIDE SEQUENCE [LARGE SCALE GENOMIC DNA]</scope>
    <source>
        <strain evidence="1 2">WL1483</strain>
    </source>
</reference>
<dbReference type="Proteomes" id="UP000058114">
    <property type="component" value="Chromosome"/>
</dbReference>
<sequence length="61" mass="6432">MVGGEAQQPVGNLLVFIGQHGLIAIATLADLEHLASQTDGYGVMSNGLGRYFPAGRWNATF</sequence>
<dbReference type="KEGG" id="asr:WL1483_1375"/>
<evidence type="ECO:0000313" key="2">
    <source>
        <dbReference type="Proteomes" id="UP000058114"/>
    </source>
</evidence>
<dbReference type="PATRIC" id="fig|652.5.peg.2588"/>
<protein>
    <submittedName>
        <fullName evidence="1">Uncharacterized protein</fullName>
    </submittedName>
</protein>